<organism evidence="1 2">
    <name type="scientific">Virgibacillus dokdonensis</name>
    <dbReference type="NCBI Taxonomy" id="302167"/>
    <lineage>
        <taxon>Bacteria</taxon>
        <taxon>Bacillati</taxon>
        <taxon>Bacillota</taxon>
        <taxon>Bacilli</taxon>
        <taxon>Bacillales</taxon>
        <taxon>Bacillaceae</taxon>
        <taxon>Virgibacillus</taxon>
    </lineage>
</organism>
<sequence>MKKSLIKIIIFTLLFSSLPIKILAEESSIENNNVSATKIDQQDIVEIAHELNVENSSNLEMQSLESDNDTSITTNLDNSDLEAFVEINFNHKSEELTVNSKFELEPGKEEIKNYNLFVHDVNGDDILATLIDQETGDVYNIDSTEIHASIAPAIPVLVAFLGKFGIKWLMKKFGKKAIKSAVKDLNKQLKKKSLGKGSTGRTKARNLEEQIAMKSVLSNPLKGARQVVPASKMKDKRWPGKKGWVKMQRIIEVDRGRKKINIHFNYNKKTKKFDDFKFKN</sequence>
<accession>A0A2K9J7M1</accession>
<dbReference type="EMBL" id="CP018622">
    <property type="protein sequence ID" value="AUJ26531.1"/>
    <property type="molecule type" value="Genomic_DNA"/>
</dbReference>
<reference evidence="2" key="1">
    <citation type="submission" date="2016-11" db="EMBL/GenBank/DDBJ databases">
        <title>Complete genome sequence of Virgibacillus pantothenticus 21D, a halophilic bacterium isolated from the deep hypersaline anoxic basin Discovery in the Mediterranean Sea.</title>
        <authorList>
            <person name="Zeaiter Z."/>
            <person name="Booth J.M."/>
            <person name="Prosdocimi E.M."/>
            <person name="Mapelli F."/>
            <person name="Fusi M."/>
            <person name="Daffonchio D."/>
            <person name="Borin S."/>
            <person name="Crotti E."/>
        </authorList>
    </citation>
    <scope>NUCLEOTIDE SEQUENCE [LARGE SCALE GENOMIC DNA]</scope>
    <source>
        <strain evidence="2">21D</strain>
    </source>
</reference>
<dbReference type="KEGG" id="vpn:A21D_03497"/>
<gene>
    <name evidence="1" type="ORF">A21D_03497</name>
</gene>
<name>A0A2K9J7M1_9BACI</name>
<evidence type="ECO:0000313" key="1">
    <source>
        <dbReference type="EMBL" id="AUJ26531.1"/>
    </source>
</evidence>
<proteinExistence type="predicted"/>
<dbReference type="RefSeq" id="WP_237342736.1">
    <property type="nucleotide sequence ID" value="NZ_CP018622.1"/>
</dbReference>
<dbReference type="NCBIfam" id="NF038340">
    <property type="entry name" value="SAR2788_fam"/>
    <property type="match status" value="1"/>
</dbReference>
<protein>
    <recommendedName>
        <fullName evidence="3">MafB-related protein</fullName>
    </recommendedName>
</protein>
<dbReference type="AlphaFoldDB" id="A0A2K9J7M1"/>
<dbReference type="Proteomes" id="UP000234237">
    <property type="component" value="Chromosome"/>
</dbReference>
<evidence type="ECO:0008006" key="3">
    <source>
        <dbReference type="Google" id="ProtNLM"/>
    </source>
</evidence>
<evidence type="ECO:0000313" key="2">
    <source>
        <dbReference type="Proteomes" id="UP000234237"/>
    </source>
</evidence>